<accession>X0VT60</accession>
<name>X0VT60_9ZZZZ</name>
<reference evidence="1" key="1">
    <citation type="journal article" date="2014" name="Front. Microbiol.">
        <title>High frequency of phylogenetically diverse reductive dehalogenase-homologous genes in deep subseafloor sedimentary metagenomes.</title>
        <authorList>
            <person name="Kawai M."/>
            <person name="Futagami T."/>
            <person name="Toyoda A."/>
            <person name="Takaki Y."/>
            <person name="Nishi S."/>
            <person name="Hori S."/>
            <person name="Arai W."/>
            <person name="Tsubouchi T."/>
            <person name="Morono Y."/>
            <person name="Uchiyama I."/>
            <person name="Ito T."/>
            <person name="Fujiyama A."/>
            <person name="Inagaki F."/>
            <person name="Takami H."/>
        </authorList>
    </citation>
    <scope>NUCLEOTIDE SEQUENCE</scope>
    <source>
        <strain evidence="1">Expedition CK06-06</strain>
    </source>
</reference>
<gene>
    <name evidence="1" type="ORF">S01H1_57912</name>
</gene>
<dbReference type="InterPro" id="IPR001646">
    <property type="entry name" value="5peptide_repeat"/>
</dbReference>
<comment type="caution">
    <text evidence="1">The sequence shown here is derived from an EMBL/GenBank/DDBJ whole genome shotgun (WGS) entry which is preliminary data.</text>
</comment>
<proteinExistence type="predicted"/>
<dbReference type="PANTHER" id="PTHR14136:SF17">
    <property type="entry name" value="BTB_POZ DOMAIN-CONTAINING PROTEIN KCTD9"/>
    <property type="match status" value="1"/>
</dbReference>
<evidence type="ECO:0008006" key="2">
    <source>
        <dbReference type="Google" id="ProtNLM"/>
    </source>
</evidence>
<dbReference type="Pfam" id="PF00805">
    <property type="entry name" value="Pentapeptide"/>
    <property type="match status" value="1"/>
</dbReference>
<sequence length="246" mass="27524">LHTKKLLFIMLLQRRWPSSYRTIESEPGLLVKLQGLAKAETEECKEKIDETLPENLKGKSDMILFLKRADPDFKNEAQVRPYLEYTGIVAEPPTKPPSKEEVVKTLRTNVEAFNVLREQSDVIIDLEGADLRGADLRGADLRRAYLRGADLEGADLEGAYLRRAYLEGADLEGADLRRANLEGADLRRANLEGADLRRANLEGADLKYIRGWKEVLDFTGTDISEVSGLSKEQINSAVQKGAKETP</sequence>
<evidence type="ECO:0000313" key="1">
    <source>
        <dbReference type="EMBL" id="GAG15638.1"/>
    </source>
</evidence>
<protein>
    <recommendedName>
        <fullName evidence="2">Pentapeptide repeat-containing protein</fullName>
    </recommendedName>
</protein>
<organism evidence="1">
    <name type="scientific">marine sediment metagenome</name>
    <dbReference type="NCBI Taxonomy" id="412755"/>
    <lineage>
        <taxon>unclassified sequences</taxon>
        <taxon>metagenomes</taxon>
        <taxon>ecological metagenomes</taxon>
    </lineage>
</organism>
<dbReference type="AlphaFoldDB" id="X0VT60"/>
<dbReference type="EMBL" id="BARS01037799">
    <property type="protein sequence ID" value="GAG15638.1"/>
    <property type="molecule type" value="Genomic_DNA"/>
</dbReference>
<dbReference type="SUPFAM" id="SSF141571">
    <property type="entry name" value="Pentapeptide repeat-like"/>
    <property type="match status" value="1"/>
</dbReference>
<dbReference type="Gene3D" id="2.160.20.80">
    <property type="entry name" value="E3 ubiquitin-protein ligase SopA"/>
    <property type="match status" value="1"/>
</dbReference>
<dbReference type="InterPro" id="IPR051082">
    <property type="entry name" value="Pentapeptide-BTB/POZ_domain"/>
</dbReference>
<feature type="non-terminal residue" evidence="1">
    <location>
        <position position="1"/>
    </location>
</feature>
<dbReference type="PANTHER" id="PTHR14136">
    <property type="entry name" value="BTB_POZ DOMAIN-CONTAINING PROTEIN KCTD9"/>
    <property type="match status" value="1"/>
</dbReference>